<feature type="signal peptide" evidence="2">
    <location>
        <begin position="1"/>
        <end position="24"/>
    </location>
</feature>
<proteinExistence type="predicted"/>
<keyword evidence="4" id="KW-1185">Reference proteome</keyword>
<accession>A0ABC9FAT3</accession>
<dbReference type="Gene3D" id="3.30.30.10">
    <property type="entry name" value="Knottin, scorpion toxin-like"/>
    <property type="match status" value="1"/>
</dbReference>
<dbReference type="EMBL" id="OZ075116">
    <property type="protein sequence ID" value="CAL5072069.1"/>
    <property type="molecule type" value="Genomic_DNA"/>
</dbReference>
<dbReference type="Proteomes" id="UP001497457">
    <property type="component" value="Chromosome 6rd"/>
</dbReference>
<evidence type="ECO:0000256" key="1">
    <source>
        <dbReference type="SAM" id="MobiDB-lite"/>
    </source>
</evidence>
<feature type="region of interest" description="Disordered" evidence="1">
    <location>
        <begin position="79"/>
        <end position="103"/>
    </location>
</feature>
<name>A0ABC9FAT3_9POAL</name>
<keyword evidence="2" id="KW-0732">Signal</keyword>
<reference evidence="4" key="1">
    <citation type="submission" date="2024-06" db="EMBL/GenBank/DDBJ databases">
        <authorList>
            <person name="Ryan C."/>
        </authorList>
    </citation>
    <scope>NUCLEOTIDE SEQUENCE [LARGE SCALE GENOMIC DNA]</scope>
</reference>
<evidence type="ECO:0000313" key="3">
    <source>
        <dbReference type="EMBL" id="CAL5072069.1"/>
    </source>
</evidence>
<evidence type="ECO:0000256" key="2">
    <source>
        <dbReference type="SAM" id="SignalP"/>
    </source>
</evidence>
<sequence length="103" mass="11132">MKEMGKIVATTVLVLLLLTLGAEAKLCKKTVKSTFLECRKLSCIEQCVREGYTHGYCPHDWLHPSAPDCVCTKECSDGGEAPPVEDEPSTALTLGARRVGGHT</sequence>
<gene>
    <name evidence="3" type="ORF">URODEC1_LOCUS103775</name>
</gene>
<dbReference type="InterPro" id="IPR036574">
    <property type="entry name" value="Scorpion_toxin-like_sf"/>
</dbReference>
<reference evidence="3 4" key="2">
    <citation type="submission" date="2024-10" db="EMBL/GenBank/DDBJ databases">
        <authorList>
            <person name="Ryan C."/>
        </authorList>
    </citation>
    <scope>NUCLEOTIDE SEQUENCE [LARGE SCALE GENOMIC DNA]</scope>
</reference>
<feature type="chain" id="PRO_5044838256" evidence="2">
    <location>
        <begin position="25"/>
        <end position="103"/>
    </location>
</feature>
<evidence type="ECO:0000313" key="4">
    <source>
        <dbReference type="Proteomes" id="UP001497457"/>
    </source>
</evidence>
<protein>
    <submittedName>
        <fullName evidence="3">Uncharacterized protein</fullName>
    </submittedName>
</protein>
<dbReference type="AlphaFoldDB" id="A0ABC9FAT3"/>
<organism evidence="3 4">
    <name type="scientific">Urochloa decumbens</name>
    <dbReference type="NCBI Taxonomy" id="240449"/>
    <lineage>
        <taxon>Eukaryota</taxon>
        <taxon>Viridiplantae</taxon>
        <taxon>Streptophyta</taxon>
        <taxon>Embryophyta</taxon>
        <taxon>Tracheophyta</taxon>
        <taxon>Spermatophyta</taxon>
        <taxon>Magnoliopsida</taxon>
        <taxon>Liliopsida</taxon>
        <taxon>Poales</taxon>
        <taxon>Poaceae</taxon>
        <taxon>PACMAD clade</taxon>
        <taxon>Panicoideae</taxon>
        <taxon>Panicodae</taxon>
        <taxon>Paniceae</taxon>
        <taxon>Melinidinae</taxon>
        <taxon>Urochloa</taxon>
    </lineage>
</organism>